<protein>
    <submittedName>
        <fullName evidence="5">Zinc-binding dehydrogenase</fullName>
    </submittedName>
</protein>
<evidence type="ECO:0000256" key="1">
    <source>
        <dbReference type="ARBA" id="ARBA00022857"/>
    </source>
</evidence>
<keyword evidence="2" id="KW-0560">Oxidoreductase</keyword>
<dbReference type="InterPro" id="IPR020843">
    <property type="entry name" value="ER"/>
</dbReference>
<keyword evidence="6" id="KW-1185">Reference proteome</keyword>
<dbReference type="InterPro" id="IPR011032">
    <property type="entry name" value="GroES-like_sf"/>
</dbReference>
<dbReference type="PANTHER" id="PTHR48106">
    <property type="entry name" value="QUINONE OXIDOREDUCTASE PIG3-RELATED"/>
    <property type="match status" value="1"/>
</dbReference>
<dbReference type="Gene3D" id="3.40.50.720">
    <property type="entry name" value="NAD(P)-binding Rossmann-like Domain"/>
    <property type="match status" value="1"/>
</dbReference>
<organism evidence="5 6">
    <name type="scientific">Actinomadura graeca</name>
    <dbReference type="NCBI Taxonomy" id="2750812"/>
    <lineage>
        <taxon>Bacteria</taxon>
        <taxon>Bacillati</taxon>
        <taxon>Actinomycetota</taxon>
        <taxon>Actinomycetes</taxon>
        <taxon>Streptosporangiales</taxon>
        <taxon>Thermomonosporaceae</taxon>
        <taxon>Actinomadura</taxon>
    </lineage>
</organism>
<dbReference type="SMART" id="SM00829">
    <property type="entry name" value="PKS_ER"/>
    <property type="match status" value="1"/>
</dbReference>
<evidence type="ECO:0000313" key="5">
    <source>
        <dbReference type="EMBL" id="QXJ23816.1"/>
    </source>
</evidence>
<dbReference type="Pfam" id="PF00107">
    <property type="entry name" value="ADH_zinc_N"/>
    <property type="match status" value="1"/>
</dbReference>
<name>A0ABX8QZQ9_9ACTN</name>
<reference evidence="5" key="1">
    <citation type="submission" date="2020-07" db="EMBL/GenBank/DDBJ databases">
        <authorList>
            <person name="Tarantini F.S."/>
            <person name="Hong K.W."/>
            <person name="Chan K.G."/>
        </authorList>
    </citation>
    <scope>NUCLEOTIDE SEQUENCE</scope>
    <source>
        <strain evidence="5">32-07</strain>
    </source>
</reference>
<dbReference type="SUPFAM" id="SSF50129">
    <property type="entry name" value="GroES-like"/>
    <property type="match status" value="1"/>
</dbReference>
<sequence>MSSARPEPEPAPATMTAAVLERPIGPDGIRVQRVPVPRPSPGEALVRVRAATVISSELSTLWGVADPDGPSYPMVLGNEFAGEVVECPGGEVPLGQKVTTAWAGHGWTRNGGHAEYVLTPADDLITYESTLDFGTVAAMPKAFTRAGLARRTLRWRPGQVLLVRGGTTAIGLATASIASADGLTVIGTTRSAAKHAALTRLGFDHAVLDDDRLVARVRALAPDGIDVALDTLGYPAVVDTMRCMAEGGTVALIGLLEEQARARRNGRPLDGRTGVAPSPFHYIPHGVRLTTAKHKCLKPTDSLRDFFGELQPWIDGVQDGTYTVAIDREFPLDDLAAAYRYLARQEGVGKVVIRIG</sequence>
<evidence type="ECO:0000256" key="2">
    <source>
        <dbReference type="ARBA" id="ARBA00023002"/>
    </source>
</evidence>
<evidence type="ECO:0000313" key="6">
    <source>
        <dbReference type="Proteomes" id="UP001049518"/>
    </source>
</evidence>
<dbReference type="InterPro" id="IPR013154">
    <property type="entry name" value="ADH-like_N"/>
</dbReference>
<dbReference type="EMBL" id="CP059572">
    <property type="protein sequence ID" value="QXJ23816.1"/>
    <property type="molecule type" value="Genomic_DNA"/>
</dbReference>
<evidence type="ECO:0000259" key="4">
    <source>
        <dbReference type="SMART" id="SM00829"/>
    </source>
</evidence>
<dbReference type="InterPro" id="IPR036291">
    <property type="entry name" value="NAD(P)-bd_dom_sf"/>
</dbReference>
<feature type="region of interest" description="Disordered" evidence="3">
    <location>
        <begin position="1"/>
        <end position="36"/>
    </location>
</feature>
<feature type="domain" description="Enoyl reductase (ER)" evidence="4">
    <location>
        <begin position="25"/>
        <end position="353"/>
    </location>
</feature>
<dbReference type="Gene3D" id="3.90.180.10">
    <property type="entry name" value="Medium-chain alcohol dehydrogenases, catalytic domain"/>
    <property type="match status" value="2"/>
</dbReference>
<accession>A0ABX8QZQ9</accession>
<dbReference type="SUPFAM" id="SSF51735">
    <property type="entry name" value="NAD(P)-binding Rossmann-fold domains"/>
    <property type="match status" value="1"/>
</dbReference>
<dbReference type="RefSeq" id="WP_231329493.1">
    <property type="nucleotide sequence ID" value="NZ_CP059572.1"/>
</dbReference>
<gene>
    <name evidence="5" type="ORF">AGRA3207_005024</name>
</gene>
<dbReference type="Proteomes" id="UP001049518">
    <property type="component" value="Chromosome"/>
</dbReference>
<dbReference type="InterPro" id="IPR013149">
    <property type="entry name" value="ADH-like_C"/>
</dbReference>
<dbReference type="PANTHER" id="PTHR48106:SF18">
    <property type="entry name" value="QUINONE OXIDOREDUCTASE PIG3"/>
    <property type="match status" value="1"/>
</dbReference>
<evidence type="ECO:0000256" key="3">
    <source>
        <dbReference type="SAM" id="MobiDB-lite"/>
    </source>
</evidence>
<dbReference type="Pfam" id="PF08240">
    <property type="entry name" value="ADH_N"/>
    <property type="match status" value="1"/>
</dbReference>
<proteinExistence type="predicted"/>
<keyword evidence="1" id="KW-0521">NADP</keyword>